<proteinExistence type="predicted"/>
<dbReference type="Proteomes" id="UP000800200">
    <property type="component" value="Unassembled WGS sequence"/>
</dbReference>
<dbReference type="EMBL" id="ML994691">
    <property type="protein sequence ID" value="KAF2177251.1"/>
    <property type="molecule type" value="Genomic_DNA"/>
</dbReference>
<dbReference type="InterPro" id="IPR041188">
    <property type="entry name" value="HTH_ABP1_N"/>
</dbReference>
<reference evidence="4" key="1">
    <citation type="journal article" date="2020" name="Stud. Mycol.">
        <title>101 Dothideomycetes genomes: a test case for predicting lifestyles and emergence of pathogens.</title>
        <authorList>
            <person name="Haridas S."/>
            <person name="Albert R."/>
            <person name="Binder M."/>
            <person name="Bloem J."/>
            <person name="Labutti K."/>
            <person name="Salamov A."/>
            <person name="Andreopoulos B."/>
            <person name="Baker S."/>
            <person name="Barry K."/>
            <person name="Bills G."/>
            <person name="Bluhm B."/>
            <person name="Cannon C."/>
            <person name="Castanera R."/>
            <person name="Culley D."/>
            <person name="Daum C."/>
            <person name="Ezra D."/>
            <person name="Gonzalez J."/>
            <person name="Henrissat B."/>
            <person name="Kuo A."/>
            <person name="Liang C."/>
            <person name="Lipzen A."/>
            <person name="Lutzoni F."/>
            <person name="Magnuson J."/>
            <person name="Mondo S."/>
            <person name="Nolan M."/>
            <person name="Ohm R."/>
            <person name="Pangilinan J."/>
            <person name="Park H.-J."/>
            <person name="Ramirez L."/>
            <person name="Alfaro M."/>
            <person name="Sun H."/>
            <person name="Tritt A."/>
            <person name="Yoshinaga Y."/>
            <person name="Zwiers L.-H."/>
            <person name="Turgeon B."/>
            <person name="Goodwin S."/>
            <person name="Spatafora J."/>
            <person name="Crous P."/>
            <person name="Grigoriev I."/>
        </authorList>
    </citation>
    <scope>NUCLEOTIDE SEQUENCE</scope>
    <source>
        <strain evidence="4">CBS 207.26</strain>
    </source>
</reference>
<dbReference type="GO" id="GO:0003677">
    <property type="term" value="F:DNA binding"/>
    <property type="evidence" value="ECO:0007669"/>
    <property type="project" value="TreeGrafter"/>
</dbReference>
<sequence length="477" mass="54595">MPRTGVSQAERKALRQFYYSQNPYPRHKACISWFQQKFSRKLGQSTISESLSDNFKYLDDADADALSSHFRNRQTSWPILESILFSWQQKIEYKGGLEHISHGEVASVPIGAEMEMQEVRNVCRQYPDEDIHNMNETGLYWRWAIPKGLSTAAHPGVKKYKSRISLGFCVNATGTDKLPPWLIGKSKVPHALRGVNIEALGTVWKASKKRWINSKIMGDWLKAFYRHIGHQRRILLLLDNFSAHIIGLEIAPPPANIRILLLPKNSTSMYQPLDQGIIQNFKTMYKNQWLAFTIEQYDNGKDPIQLVTLYHTLRWCMRAWIYEVTPSSIYNCFRKSTVVRAVGEGSIVREPAEDLTNLLIAAQMAGNVQAQDARDTDDFVHPADEDFEVEEEASPQDIVDHHTGQTGQEVAPEEDDTVEPPPSVQQALEAIQLLLRYKEHQESVGREELHNLMRMERDLSLTAVKHQKQSTLDSWLG</sequence>
<feature type="region of interest" description="Disordered" evidence="1">
    <location>
        <begin position="389"/>
        <end position="423"/>
    </location>
</feature>
<gene>
    <name evidence="4" type="ORF">K469DRAFT_732976</name>
</gene>
<evidence type="ECO:0000259" key="2">
    <source>
        <dbReference type="Pfam" id="PF03184"/>
    </source>
</evidence>
<evidence type="ECO:0000313" key="4">
    <source>
        <dbReference type="EMBL" id="KAF2177251.1"/>
    </source>
</evidence>
<dbReference type="InterPro" id="IPR004875">
    <property type="entry name" value="DDE_SF_endonuclease_dom"/>
</dbReference>
<dbReference type="AlphaFoldDB" id="A0A6A6DCP9"/>
<dbReference type="PANTHER" id="PTHR19303:SF73">
    <property type="entry name" value="PROTEIN PDC2"/>
    <property type="match status" value="1"/>
</dbReference>
<dbReference type="OrthoDB" id="3931433at2759"/>
<organism evidence="4 5">
    <name type="scientific">Zopfia rhizophila CBS 207.26</name>
    <dbReference type="NCBI Taxonomy" id="1314779"/>
    <lineage>
        <taxon>Eukaryota</taxon>
        <taxon>Fungi</taxon>
        <taxon>Dikarya</taxon>
        <taxon>Ascomycota</taxon>
        <taxon>Pezizomycotina</taxon>
        <taxon>Dothideomycetes</taxon>
        <taxon>Dothideomycetes incertae sedis</taxon>
        <taxon>Zopfiaceae</taxon>
        <taxon>Zopfia</taxon>
    </lineage>
</organism>
<dbReference type="Pfam" id="PF18107">
    <property type="entry name" value="HTH_ABP1_N"/>
    <property type="match status" value="1"/>
</dbReference>
<dbReference type="InterPro" id="IPR009057">
    <property type="entry name" value="Homeodomain-like_sf"/>
</dbReference>
<dbReference type="SUPFAM" id="SSF46689">
    <property type="entry name" value="Homeodomain-like"/>
    <property type="match status" value="1"/>
</dbReference>
<evidence type="ECO:0000259" key="3">
    <source>
        <dbReference type="Pfam" id="PF18107"/>
    </source>
</evidence>
<dbReference type="GO" id="GO:0005634">
    <property type="term" value="C:nucleus"/>
    <property type="evidence" value="ECO:0007669"/>
    <property type="project" value="TreeGrafter"/>
</dbReference>
<feature type="domain" description="ARS-binding protein 1 N-terminal" evidence="3">
    <location>
        <begin position="3"/>
        <end position="61"/>
    </location>
</feature>
<name>A0A6A6DCP9_9PEZI</name>
<evidence type="ECO:0000256" key="1">
    <source>
        <dbReference type="SAM" id="MobiDB-lite"/>
    </source>
</evidence>
<dbReference type="Pfam" id="PF03184">
    <property type="entry name" value="DDE_1"/>
    <property type="match status" value="1"/>
</dbReference>
<accession>A0A6A6DCP9</accession>
<dbReference type="InterPro" id="IPR050863">
    <property type="entry name" value="CenT-Element_Derived"/>
</dbReference>
<protein>
    <submittedName>
        <fullName evidence="4">DDE-domain-containing protein</fullName>
    </submittedName>
</protein>
<keyword evidence="5" id="KW-1185">Reference proteome</keyword>
<dbReference type="Gene3D" id="1.10.10.60">
    <property type="entry name" value="Homeodomain-like"/>
    <property type="match status" value="1"/>
</dbReference>
<evidence type="ECO:0000313" key="5">
    <source>
        <dbReference type="Proteomes" id="UP000800200"/>
    </source>
</evidence>
<dbReference type="PANTHER" id="PTHR19303">
    <property type="entry name" value="TRANSPOSON"/>
    <property type="match status" value="1"/>
</dbReference>
<feature type="domain" description="DDE-1" evidence="2">
    <location>
        <begin position="161"/>
        <end position="333"/>
    </location>
</feature>